<dbReference type="Pfam" id="PF00780">
    <property type="entry name" value="CNH"/>
    <property type="match status" value="1"/>
</dbReference>
<feature type="domain" description="DH" evidence="5">
    <location>
        <begin position="950"/>
        <end position="1137"/>
    </location>
</feature>
<feature type="region of interest" description="Disordered" evidence="3">
    <location>
        <begin position="196"/>
        <end position="544"/>
    </location>
</feature>
<dbReference type="Pfam" id="PF15405">
    <property type="entry name" value="PH_5"/>
    <property type="match status" value="1"/>
</dbReference>
<dbReference type="Proteomes" id="UP000777482">
    <property type="component" value="Unassembled WGS sequence"/>
</dbReference>
<reference evidence="7 8" key="1">
    <citation type="submission" date="2020-11" db="EMBL/GenBank/DDBJ databases">
        <title>Kefir isolates.</title>
        <authorList>
            <person name="Marcisauskas S."/>
            <person name="Kim Y."/>
            <person name="Blasche S."/>
        </authorList>
    </citation>
    <scope>NUCLEOTIDE SEQUENCE [LARGE SCALE GENOMIC DNA]</scope>
    <source>
        <strain evidence="7 8">KR</strain>
    </source>
</reference>
<evidence type="ECO:0000259" key="6">
    <source>
        <dbReference type="PROSITE" id="PS50219"/>
    </source>
</evidence>
<dbReference type="CDD" id="cd00160">
    <property type="entry name" value="RhoGEF"/>
    <property type="match status" value="1"/>
</dbReference>
<dbReference type="SMART" id="SM00325">
    <property type="entry name" value="RhoGEF"/>
    <property type="match status" value="1"/>
</dbReference>
<dbReference type="InterPro" id="IPR041675">
    <property type="entry name" value="PH_5"/>
</dbReference>
<protein>
    <submittedName>
        <fullName evidence="7">RHO1 GDP-GTP exchange protein 2</fullName>
    </submittedName>
</protein>
<dbReference type="SUPFAM" id="SSF48065">
    <property type="entry name" value="DBL homology domain (DH-domain)"/>
    <property type="match status" value="1"/>
</dbReference>
<keyword evidence="1" id="KW-0597">Phosphoprotein</keyword>
<feature type="domain" description="PH" evidence="4">
    <location>
        <begin position="1172"/>
        <end position="1310"/>
    </location>
</feature>
<feature type="region of interest" description="Disordered" evidence="3">
    <location>
        <begin position="563"/>
        <end position="684"/>
    </location>
</feature>
<dbReference type="Pfam" id="PF00621">
    <property type="entry name" value="RhoGEF"/>
    <property type="match status" value="1"/>
</dbReference>
<feature type="compositionally biased region" description="Low complexity" evidence="3">
    <location>
        <begin position="231"/>
        <end position="252"/>
    </location>
</feature>
<feature type="domain" description="CNH" evidence="6">
    <location>
        <begin position="1332"/>
        <end position="1626"/>
    </location>
</feature>
<dbReference type="PROSITE" id="PS50003">
    <property type="entry name" value="PH_DOMAIN"/>
    <property type="match status" value="1"/>
</dbReference>
<dbReference type="InterPro" id="IPR011993">
    <property type="entry name" value="PH-like_dom_sf"/>
</dbReference>
<dbReference type="EMBL" id="PUHQ01000016">
    <property type="protein sequence ID" value="KAG0664017.1"/>
    <property type="molecule type" value="Genomic_DNA"/>
</dbReference>
<dbReference type="SMART" id="SM00049">
    <property type="entry name" value="DEP"/>
    <property type="match status" value="1"/>
</dbReference>
<dbReference type="InterPro" id="IPR036390">
    <property type="entry name" value="WH_DNA-bd_sf"/>
</dbReference>
<dbReference type="GO" id="GO:0005085">
    <property type="term" value="F:guanyl-nucleotide exchange factor activity"/>
    <property type="evidence" value="ECO:0007669"/>
    <property type="project" value="UniProtKB-KW"/>
</dbReference>
<feature type="compositionally biased region" description="Low complexity" evidence="3">
    <location>
        <begin position="594"/>
        <end position="604"/>
    </location>
</feature>
<dbReference type="InterPro" id="IPR001180">
    <property type="entry name" value="CNH_dom"/>
</dbReference>
<dbReference type="InterPro" id="IPR001849">
    <property type="entry name" value="PH_domain"/>
</dbReference>
<dbReference type="InterPro" id="IPR036388">
    <property type="entry name" value="WH-like_DNA-bd_sf"/>
</dbReference>
<feature type="compositionally biased region" description="Low complexity" evidence="3">
    <location>
        <begin position="367"/>
        <end position="383"/>
    </location>
</feature>
<feature type="region of interest" description="Disordered" evidence="3">
    <location>
        <begin position="1"/>
        <end position="124"/>
    </location>
</feature>
<dbReference type="SUPFAM" id="SSF50729">
    <property type="entry name" value="PH domain-like"/>
    <property type="match status" value="1"/>
</dbReference>
<name>A0A9P7B7C9_RHOMI</name>
<feature type="region of interest" description="Disordered" evidence="3">
    <location>
        <begin position="156"/>
        <end position="176"/>
    </location>
</feature>
<feature type="compositionally biased region" description="Polar residues" evidence="3">
    <location>
        <begin position="564"/>
        <end position="579"/>
    </location>
</feature>
<dbReference type="Pfam" id="PF00610">
    <property type="entry name" value="DEP"/>
    <property type="match status" value="1"/>
</dbReference>
<feature type="compositionally biased region" description="Basic and acidic residues" evidence="3">
    <location>
        <begin position="255"/>
        <end position="264"/>
    </location>
</feature>
<dbReference type="PROSITE" id="PS50010">
    <property type="entry name" value="DH_2"/>
    <property type="match status" value="1"/>
</dbReference>
<dbReference type="SMART" id="SM00036">
    <property type="entry name" value="CNH"/>
    <property type="match status" value="1"/>
</dbReference>
<feature type="compositionally biased region" description="Gly residues" evidence="3">
    <location>
        <begin position="384"/>
        <end position="398"/>
    </location>
</feature>
<feature type="compositionally biased region" description="Low complexity" evidence="3">
    <location>
        <begin position="1251"/>
        <end position="1260"/>
    </location>
</feature>
<dbReference type="SMART" id="SM00233">
    <property type="entry name" value="PH"/>
    <property type="match status" value="1"/>
</dbReference>
<feature type="compositionally biased region" description="Low complexity" evidence="3">
    <location>
        <begin position="296"/>
        <end position="350"/>
    </location>
</feature>
<evidence type="ECO:0000259" key="5">
    <source>
        <dbReference type="PROSITE" id="PS50010"/>
    </source>
</evidence>
<dbReference type="SUPFAM" id="SSF46785">
    <property type="entry name" value="Winged helix' DNA-binding domain"/>
    <property type="match status" value="1"/>
</dbReference>
<organism evidence="7 8">
    <name type="scientific">Rhodotorula mucilaginosa</name>
    <name type="common">Yeast</name>
    <name type="synonym">Rhodotorula rubra</name>
    <dbReference type="NCBI Taxonomy" id="5537"/>
    <lineage>
        <taxon>Eukaryota</taxon>
        <taxon>Fungi</taxon>
        <taxon>Dikarya</taxon>
        <taxon>Basidiomycota</taxon>
        <taxon>Pucciniomycotina</taxon>
        <taxon>Microbotryomycetes</taxon>
        <taxon>Sporidiobolales</taxon>
        <taxon>Sporidiobolaceae</taxon>
        <taxon>Rhodotorula</taxon>
    </lineage>
</organism>
<comment type="caution">
    <text evidence="7">The sequence shown here is derived from an EMBL/GenBank/DDBJ whole genome shotgun (WGS) entry which is preliminary data.</text>
</comment>
<feature type="compositionally biased region" description="Pro residues" evidence="3">
    <location>
        <begin position="221"/>
        <end position="230"/>
    </location>
</feature>
<feature type="region of interest" description="Disordered" evidence="3">
    <location>
        <begin position="810"/>
        <end position="853"/>
    </location>
</feature>
<feature type="compositionally biased region" description="Polar residues" evidence="3">
    <location>
        <begin position="433"/>
        <end position="444"/>
    </location>
</feature>
<feature type="compositionally biased region" description="Polar residues" evidence="3">
    <location>
        <begin position="161"/>
        <end position="176"/>
    </location>
</feature>
<evidence type="ECO:0000313" key="8">
    <source>
        <dbReference type="Proteomes" id="UP000777482"/>
    </source>
</evidence>
<dbReference type="InterPro" id="IPR052233">
    <property type="entry name" value="Rho-type_GEFs"/>
</dbReference>
<feature type="compositionally biased region" description="Low complexity" evidence="3">
    <location>
        <begin position="535"/>
        <end position="544"/>
    </location>
</feature>
<feature type="compositionally biased region" description="Polar residues" evidence="3">
    <location>
        <begin position="464"/>
        <end position="473"/>
    </location>
</feature>
<evidence type="ECO:0000313" key="7">
    <source>
        <dbReference type="EMBL" id="KAG0664017.1"/>
    </source>
</evidence>
<feature type="compositionally biased region" description="Low complexity" evidence="3">
    <location>
        <begin position="93"/>
        <end position="119"/>
    </location>
</feature>
<keyword evidence="8" id="KW-1185">Reference proteome</keyword>
<evidence type="ECO:0000256" key="2">
    <source>
        <dbReference type="ARBA" id="ARBA00022658"/>
    </source>
</evidence>
<feature type="compositionally biased region" description="Polar residues" evidence="3">
    <location>
        <begin position="647"/>
        <end position="666"/>
    </location>
</feature>
<sequence>MAPPPPGSRQQQAYDELFRRPQPQPAAHTHRPSPQPRPSGAHAAQYASASLYAHPQQKLGPHPAPPYAQFGQLPSSSSPQPPLPPGHSHHHAAPYGAYPQQQHPGGQHAHHPQQQQQHASTRAGQYLTQAAAGTVPHRGHTIANPGGGQYATLPHDRNPYVASQSSTGPAHATLSYSRSTGATPAAFVAASAAAAYPQPQPTGSSAPYSSAQGYQKQHAHPYPPSIPSSPAPSYHSQQSAAAAAQAQPNWSSGHYPHDHHEVHGGKLPLSPDLSRRPNSGSSTTGGGGLSARPGYAPTLSSGPPSASTSASLFSRTSTSSMSSLLPYASNNPDDHSAPSSSSGVSSLDVSPNPPTVPLPAPSQRPPSGASSMYSVGSGSSNNTGGSGGARGGGGGAGASYGQPPRLPEINPTAHDDFFGDYYQPLPAGDGVTPTASNGDGTSYWTAKRMSSGGASIASVGARSVTPTISSAKQASKRYSPAMRAEDVEGYTPTAAYDYNSPGSFDRSRRSSADSDIRSLYQPAPPGSGGALGYEPRSPALSSLNRSSSSLAYPYGSGGGGTPFAASSTPALHPRTSSESFRMMIPTPGAGGKGPPSSSAASSSSTYADARALSFTSMDRPDPHGLGLAMGRSPYGAGGTGHHGNGHETSLSGSTNTFSMSHPSLPSSVRPPSYGSGHAPGSSSALVPVARKTPVVYPALLSRVAAAFRDHIALSERVKDGLVYQDAFDGRDAVDKIAYIIKTSDRNLALLLGRALDAQKFFHDVTYDHRLRDSPNEIYQFKERLASAGANFTLPADQLLPAHEQHLVAQHPHAPNSAAALAQAAGEAAGKRTTASASSTTNPAATAAGGAADAGEDEYELPTGVFTLLTDCYSPTCTRERLCYSIACPRRLEQQARLNLKREGLSGGLEDVKGLKRSDSIDSLILREPGSLWIHSVPQEVIDSTPDLEKKRQEAINEVFYTERDFVRDLEYLRDFWIKPLRTQNIIPEARREDFVTQVFWNVLEVYAVNVRLCELLNKRQKQAHVVDHIGDIFLDLVPHFGPYVKYGAHQLYGKYEFEKEKGSNPAFAKFVDETERLPESRKLELNGYLTKPTTRLARYPLLLDACLKHTSDDNPDKVALPKVIKLVREFLARVNVETGKSENRFNLAQLDQQLVFKNGEAVDLRLRDEERELIFKGPLKKRGGTQSESAELQVFLFDHAILMVKQKSKNEQYKVYRKPIPLELLVVASIDDAASARGGVVRPKSLMARGSSKSSTTTSSNQPPPGADKNKQGFALTFIHLGRRGYQLTLWASTWTTRKKWLDKIEERQHELRERSLVFETLPLSAGYFVGTNRLTCAAPFDNGNRVVYGTENGVYLADLREKNKVPVKVISAPSVTQLDVLEEQGILIVLADKAVQTFFIDHLDPGDAIGAAKRARKISANATFFKAGQCLGRTLVCVVKSGNVSSTIKTLEPIDQARGKKQPTIRKFLQGSNESLRVFKEFYIPTESSSVHFLKSKLCVGCTKGFEIVDLETLDTQGLLDPADSSLDFVQKRETAKPIAIYRIDGEFLLCYDEFAFYVNKNGWRAKGNWIIQWEGFPTAFALHYPYVLAFEPTFIEVRHVESGALMQIIPGNNIRCLFADSRYSAAAPTAASYYHQQQQRYGSPYGQRMPPPPPPPPTRGGIVVSDGDRAFSLVFNAPLDM</sequence>
<dbReference type="PROSITE" id="PS50219">
    <property type="entry name" value="CNH"/>
    <property type="match status" value="1"/>
</dbReference>
<gene>
    <name evidence="7" type="primary">ROM2</name>
    <name evidence="7" type="ORF">C6P46_001877</name>
</gene>
<dbReference type="GO" id="GO:0035556">
    <property type="term" value="P:intracellular signal transduction"/>
    <property type="evidence" value="ECO:0007669"/>
    <property type="project" value="InterPro"/>
</dbReference>
<dbReference type="Gene3D" id="1.10.10.10">
    <property type="entry name" value="Winged helix-like DNA-binding domain superfamily/Winged helix DNA-binding domain"/>
    <property type="match status" value="1"/>
</dbReference>
<dbReference type="InterPro" id="IPR000219">
    <property type="entry name" value="DH_dom"/>
</dbReference>
<evidence type="ECO:0000259" key="4">
    <source>
        <dbReference type="PROSITE" id="PS50003"/>
    </source>
</evidence>
<evidence type="ECO:0000256" key="3">
    <source>
        <dbReference type="SAM" id="MobiDB-lite"/>
    </source>
</evidence>
<feature type="compositionally biased region" description="Pro residues" evidence="3">
    <location>
        <begin position="351"/>
        <end position="364"/>
    </location>
</feature>
<dbReference type="CDD" id="cd04435">
    <property type="entry name" value="DEP_fRom2"/>
    <property type="match status" value="1"/>
</dbReference>
<dbReference type="PANTHER" id="PTHR46572">
    <property type="entry name" value="RHO1 GDP-GTP EXCHANGE PROTEIN 1-RELATED"/>
    <property type="match status" value="1"/>
</dbReference>
<feature type="region of interest" description="Disordered" evidence="3">
    <location>
        <begin position="1241"/>
        <end position="1271"/>
    </location>
</feature>
<dbReference type="InterPro" id="IPR000591">
    <property type="entry name" value="DEP_dom"/>
</dbReference>
<feature type="compositionally biased region" description="Low complexity" evidence="3">
    <location>
        <begin position="450"/>
        <end position="463"/>
    </location>
</feature>
<dbReference type="PANTHER" id="PTHR46572:SF2">
    <property type="entry name" value="RHO1 GDP-GTP EXCHANGE PROTEIN 1-RELATED"/>
    <property type="match status" value="1"/>
</dbReference>
<accession>A0A9P7B7C9</accession>
<evidence type="ECO:0000256" key="1">
    <source>
        <dbReference type="ARBA" id="ARBA00022553"/>
    </source>
</evidence>
<feature type="compositionally biased region" description="Low complexity" evidence="3">
    <location>
        <begin position="813"/>
        <end position="852"/>
    </location>
</feature>
<keyword evidence="2" id="KW-0344">Guanine-nucleotide releasing factor</keyword>
<feature type="compositionally biased region" description="Basic and acidic residues" evidence="3">
    <location>
        <begin position="505"/>
        <end position="516"/>
    </location>
</feature>
<feature type="compositionally biased region" description="Polar residues" evidence="3">
    <location>
        <begin position="201"/>
        <end position="215"/>
    </location>
</feature>
<proteinExistence type="predicted"/>
<dbReference type="Gene3D" id="2.30.29.30">
    <property type="entry name" value="Pleckstrin-homology domain (PH domain)/Phosphotyrosine-binding domain (PTB)"/>
    <property type="match status" value="1"/>
</dbReference>
<dbReference type="Gene3D" id="1.20.900.10">
    <property type="entry name" value="Dbl homology (DH) domain"/>
    <property type="match status" value="1"/>
</dbReference>
<dbReference type="OrthoDB" id="2272012at2759"/>
<dbReference type="InterPro" id="IPR035899">
    <property type="entry name" value="DBL_dom_sf"/>
</dbReference>